<organism evidence="4 5">
    <name type="scientific">Novimethylophilus kurashikiensis</name>
    <dbReference type="NCBI Taxonomy" id="1825523"/>
    <lineage>
        <taxon>Bacteria</taxon>
        <taxon>Pseudomonadati</taxon>
        <taxon>Pseudomonadota</taxon>
        <taxon>Betaproteobacteria</taxon>
        <taxon>Nitrosomonadales</taxon>
        <taxon>Methylophilaceae</taxon>
        <taxon>Novimethylophilus</taxon>
    </lineage>
</organism>
<evidence type="ECO:0000313" key="5">
    <source>
        <dbReference type="Proteomes" id="UP000245081"/>
    </source>
</evidence>
<evidence type="ECO:0000256" key="1">
    <source>
        <dbReference type="SAM" id="MobiDB-lite"/>
    </source>
</evidence>
<comment type="caution">
    <text evidence="4">The sequence shown here is derived from an EMBL/GenBank/DDBJ whole genome shotgun (WGS) entry which is preliminary data.</text>
</comment>
<dbReference type="AlphaFoldDB" id="A0A2R5F2B1"/>
<evidence type="ECO:0000256" key="2">
    <source>
        <dbReference type="SAM" id="SignalP"/>
    </source>
</evidence>
<sequence length="228" mass="24795">MLKTLRLLAVLFTAWLSLEAYGAAAIVTNLSGTLYVQKPDGTTKILSQKSEVDVGDVLSTEKDSYARIKFTDGGEVIISPKSRLKVDDYRFEENSPDKDNFVFSLIKGGLRTITGLVGKRGNRDAYRLNTPVATIGIRGTHFRLLMCQNDCEKLINGLHINVISGTINARNQGGDKDFTSGQYGYVKDENTAPELVPDDPGFPPFESTFDGIGGESGEDTSGPGCYVK</sequence>
<feature type="signal peptide" evidence="2">
    <location>
        <begin position="1"/>
        <end position="22"/>
    </location>
</feature>
<dbReference type="Pfam" id="PF04773">
    <property type="entry name" value="FecR"/>
    <property type="match status" value="1"/>
</dbReference>
<dbReference type="OrthoDB" id="369729at2"/>
<reference evidence="4 5" key="1">
    <citation type="journal article" date="2018" name="Environ. Microbiol.">
        <title>Isolation and genomic characterization of Novimethylophilus kurashikiensis gen. nov. sp. nov., a new lanthanide-dependent methylotrophic species of Methylophilaceae.</title>
        <authorList>
            <person name="Lv H."/>
            <person name="Sahin N."/>
            <person name="Tani A."/>
        </authorList>
    </citation>
    <scope>NUCLEOTIDE SEQUENCE [LARGE SCALE GENOMIC DNA]</scope>
    <source>
        <strain evidence="4 5">La2-4</strain>
    </source>
</reference>
<evidence type="ECO:0000259" key="3">
    <source>
        <dbReference type="Pfam" id="PF04773"/>
    </source>
</evidence>
<keyword evidence="2" id="KW-0732">Signal</keyword>
<feature type="region of interest" description="Disordered" evidence="1">
    <location>
        <begin position="190"/>
        <end position="228"/>
    </location>
</feature>
<dbReference type="Proteomes" id="UP000245081">
    <property type="component" value="Unassembled WGS sequence"/>
</dbReference>
<evidence type="ECO:0000313" key="4">
    <source>
        <dbReference type="EMBL" id="GBG12757.1"/>
    </source>
</evidence>
<accession>A0A2R5F2B1</accession>
<dbReference type="InterPro" id="IPR006860">
    <property type="entry name" value="FecR"/>
</dbReference>
<protein>
    <submittedName>
        <fullName evidence="4">tRNA-2-methylthio-N(6)-dimethylallyladenosine synthase</fullName>
    </submittedName>
</protein>
<feature type="domain" description="FecR protein" evidence="3">
    <location>
        <begin position="56"/>
        <end position="167"/>
    </location>
</feature>
<feature type="chain" id="PRO_5015313769" evidence="2">
    <location>
        <begin position="23"/>
        <end position="228"/>
    </location>
</feature>
<keyword evidence="5" id="KW-1185">Reference proteome</keyword>
<gene>
    <name evidence="4" type="ORF">NMK_0290</name>
</gene>
<dbReference type="RefSeq" id="WP_109013990.1">
    <property type="nucleotide sequence ID" value="NZ_BDOQ01000002.1"/>
</dbReference>
<name>A0A2R5F2B1_9PROT</name>
<dbReference type="EMBL" id="BDOQ01000002">
    <property type="protein sequence ID" value="GBG12757.1"/>
    <property type="molecule type" value="Genomic_DNA"/>
</dbReference>
<dbReference type="PANTHER" id="PTHR38731:SF1">
    <property type="entry name" value="FECR PROTEIN DOMAIN-CONTAINING PROTEIN"/>
    <property type="match status" value="1"/>
</dbReference>
<dbReference type="PANTHER" id="PTHR38731">
    <property type="entry name" value="LIPL45-RELATED LIPOPROTEIN-RELATED"/>
    <property type="match status" value="1"/>
</dbReference>
<proteinExistence type="predicted"/>